<dbReference type="SUPFAM" id="SSF53756">
    <property type="entry name" value="UDP-Glycosyltransferase/glycogen phosphorylase"/>
    <property type="match status" value="1"/>
</dbReference>
<dbReference type="Proteomes" id="UP000229574">
    <property type="component" value="Unassembled WGS sequence"/>
</dbReference>
<dbReference type="AlphaFoldDB" id="A0A2H0WYH3"/>
<proteinExistence type="predicted"/>
<reference evidence="2" key="1">
    <citation type="submission" date="2017-09" db="EMBL/GenBank/DDBJ databases">
        <title>Depth-based differentiation of microbial function through sediment-hosted aquifers and enrichment of novel symbionts in the deep terrestrial subsurface.</title>
        <authorList>
            <person name="Probst A.J."/>
            <person name="Ladd B."/>
            <person name="Jarett J.K."/>
            <person name="Geller-Mcgrath D.E."/>
            <person name="Sieber C.M.K."/>
            <person name="Emerson J.B."/>
            <person name="Anantharaman K."/>
            <person name="Thomas B.C."/>
            <person name="Malmstrom R."/>
            <person name="Stieglmeier M."/>
            <person name="Klingl A."/>
            <person name="Woyke T."/>
            <person name="Ryan C.M."/>
            <person name="Banfield J.F."/>
        </authorList>
    </citation>
    <scope>NUCLEOTIDE SEQUENCE [LARGE SCALE GENOMIC DNA]</scope>
</reference>
<gene>
    <name evidence="1" type="ORF">COT54_03180</name>
</gene>
<evidence type="ECO:0000313" key="2">
    <source>
        <dbReference type="Proteomes" id="UP000229574"/>
    </source>
</evidence>
<evidence type="ECO:0000313" key="1">
    <source>
        <dbReference type="EMBL" id="PIS17714.1"/>
    </source>
</evidence>
<protein>
    <recommendedName>
        <fullName evidence="3">Glycosyl transferase family 1 domain-containing protein</fullName>
    </recommendedName>
</protein>
<accession>A0A2H0WYH3</accession>
<sequence length="481" mass="53942">MKLSKSFHLGSSPSTPAYAPKVCYTSLMPTIAHGPIPADLTFSRTAHEERHLLETVEIPIVTVSATFKEELEKEFGEKPEETTPDVTFSRAHYSMANALVVAATKKKKTFWMIDPTNYVSAKDWPKIMFTQRMGRLIARNPILKELKDLMDTRLRNQLPLTGAIRQPLTYVTGRVTHPIISLHYEAGNILLENGKTVLQVVTDPHVRPQYLTHADNPKLTWAVFDEPTKERLIELGYILGHKIAESRVTVTGCPVDPRITAKDRNHYIGRYSTAGRSRSAGRPLRLAITTGGLGTNKDEIENLLTHLAPAIKKGEVHIAAYSGVHEDFQTMFTTFARVHHIKLGELNDPLSPFRVFHGNDIVDANELLLNYVFPWADGFITKPSGDMAYEAIAAGCFLLTLRPWGEWEENIRAVTEGMGVSRRADIENILSQLKAITTIPISKNKPWVELALVRAQKHAKSMSQGAYNILKLHRKLSTIHH</sequence>
<organism evidence="1 2">
    <name type="scientific">Candidatus Collierbacteria bacterium CG09_land_8_20_14_0_10_46_12</name>
    <dbReference type="NCBI Taxonomy" id="1974533"/>
    <lineage>
        <taxon>Bacteria</taxon>
        <taxon>Candidatus Collieribacteriota</taxon>
    </lineage>
</organism>
<dbReference type="EMBL" id="PEYY01000120">
    <property type="protein sequence ID" value="PIS17714.1"/>
    <property type="molecule type" value="Genomic_DNA"/>
</dbReference>
<evidence type="ECO:0008006" key="3">
    <source>
        <dbReference type="Google" id="ProtNLM"/>
    </source>
</evidence>
<comment type="caution">
    <text evidence="1">The sequence shown here is derived from an EMBL/GenBank/DDBJ whole genome shotgun (WGS) entry which is preliminary data.</text>
</comment>
<name>A0A2H0WYH3_9BACT</name>